<gene>
    <name evidence="3" type="ORF">MNKW57_30650</name>
</gene>
<dbReference type="InterPro" id="IPR050471">
    <property type="entry name" value="AB_hydrolase"/>
</dbReference>
<evidence type="ECO:0000259" key="2">
    <source>
        <dbReference type="Pfam" id="PF08386"/>
    </source>
</evidence>
<dbReference type="PANTHER" id="PTHR43433:SF5">
    <property type="entry name" value="AB HYDROLASE-1 DOMAIN-CONTAINING PROTEIN"/>
    <property type="match status" value="1"/>
</dbReference>
<protein>
    <submittedName>
        <fullName evidence="3">Uncharacterized protein</fullName>
    </submittedName>
</protein>
<feature type="domain" description="Peptidase S33 tripeptidyl aminopeptidase-like C-terminal" evidence="2">
    <location>
        <begin position="77"/>
        <end position="137"/>
    </location>
</feature>
<dbReference type="InterPro" id="IPR029058">
    <property type="entry name" value="AB_hydrolase_fold"/>
</dbReference>
<comment type="caution">
    <text evidence="3">The sequence shown here is derived from an EMBL/GenBank/DDBJ whole genome shotgun (WGS) entry which is preliminary data.</text>
</comment>
<sequence>MLAQQYRVINIDLRGHGRSGAVSRPFSLYDLVMDVVAVLDSLDIHRAVWCGLSIGGMVAMRAALACPDRVAVLAQLSQVQVPALVLVGAEDSSLPPPLSRRIHEQLADSRLVQLPAAGHLSVLEQADAVNAALLDFLPRCGATSGW</sequence>
<dbReference type="Gene3D" id="3.40.50.1820">
    <property type="entry name" value="alpha/beta hydrolase"/>
    <property type="match status" value="2"/>
</dbReference>
<evidence type="ECO:0000313" key="3">
    <source>
        <dbReference type="EMBL" id="GMG88744.1"/>
    </source>
</evidence>
<dbReference type="SUPFAM" id="SSF53474">
    <property type="entry name" value="alpha/beta-Hydrolases"/>
    <property type="match status" value="1"/>
</dbReference>
<dbReference type="InterPro" id="IPR000073">
    <property type="entry name" value="AB_hydrolase_1"/>
</dbReference>
<dbReference type="EMBL" id="BSYJ01000009">
    <property type="protein sequence ID" value="GMG88744.1"/>
    <property type="molecule type" value="Genomic_DNA"/>
</dbReference>
<reference evidence="3 4" key="1">
    <citation type="submission" date="2023-04" db="EMBL/GenBank/DDBJ databases">
        <title>Marinobulbifer ophiurae gen. nov., sp. Nov., isolate from tissue of brittle star Ophioplocus japonicus.</title>
        <authorList>
            <person name="Kawano K."/>
            <person name="Sawayama S."/>
            <person name="Nakagawa S."/>
        </authorList>
    </citation>
    <scope>NUCLEOTIDE SEQUENCE [LARGE SCALE GENOMIC DNA]</scope>
    <source>
        <strain evidence="3 4">NKW57</strain>
    </source>
</reference>
<dbReference type="Proteomes" id="UP001224392">
    <property type="component" value="Unassembled WGS sequence"/>
</dbReference>
<dbReference type="PRINTS" id="PR00111">
    <property type="entry name" value="ABHYDROLASE"/>
</dbReference>
<dbReference type="PANTHER" id="PTHR43433">
    <property type="entry name" value="HYDROLASE, ALPHA/BETA FOLD FAMILY PROTEIN"/>
    <property type="match status" value="1"/>
</dbReference>
<proteinExistence type="predicted"/>
<dbReference type="InterPro" id="IPR013595">
    <property type="entry name" value="Pept_S33_TAP-like_C"/>
</dbReference>
<evidence type="ECO:0000313" key="4">
    <source>
        <dbReference type="Proteomes" id="UP001224392"/>
    </source>
</evidence>
<accession>A0ABQ6M376</accession>
<name>A0ABQ6M376_9GAMM</name>
<keyword evidence="4" id="KW-1185">Reference proteome</keyword>
<evidence type="ECO:0000259" key="1">
    <source>
        <dbReference type="Pfam" id="PF00561"/>
    </source>
</evidence>
<feature type="domain" description="AB hydrolase-1" evidence="1">
    <location>
        <begin position="2"/>
        <end position="73"/>
    </location>
</feature>
<dbReference type="Pfam" id="PF08386">
    <property type="entry name" value="Abhydrolase_4"/>
    <property type="match status" value="1"/>
</dbReference>
<organism evidence="3 4">
    <name type="scientific">Biformimicrobium ophioploci</name>
    <dbReference type="NCBI Taxonomy" id="3036711"/>
    <lineage>
        <taxon>Bacteria</taxon>
        <taxon>Pseudomonadati</taxon>
        <taxon>Pseudomonadota</taxon>
        <taxon>Gammaproteobacteria</taxon>
        <taxon>Cellvibrionales</taxon>
        <taxon>Microbulbiferaceae</taxon>
        <taxon>Biformimicrobium</taxon>
    </lineage>
</organism>
<dbReference type="Pfam" id="PF00561">
    <property type="entry name" value="Abhydrolase_1"/>
    <property type="match status" value="1"/>
</dbReference>